<feature type="transmembrane region" description="Helical" evidence="1">
    <location>
        <begin position="242"/>
        <end position="261"/>
    </location>
</feature>
<dbReference type="EMBL" id="JBHFFA010000001">
    <property type="protein sequence ID" value="KAL2653530.1"/>
    <property type="molecule type" value="Genomic_DNA"/>
</dbReference>
<evidence type="ECO:0000313" key="2">
    <source>
        <dbReference type="EMBL" id="KAL2653530.1"/>
    </source>
</evidence>
<comment type="caution">
    <text evidence="2">The sequence shown here is derived from an EMBL/GenBank/DDBJ whole genome shotgun (WGS) entry which is preliminary data.</text>
</comment>
<accession>A0ABD1ZQD8</accession>
<evidence type="ECO:0008006" key="4">
    <source>
        <dbReference type="Google" id="ProtNLM"/>
    </source>
</evidence>
<keyword evidence="3" id="KW-1185">Reference proteome</keyword>
<gene>
    <name evidence="2" type="ORF">R1flu_021658</name>
</gene>
<evidence type="ECO:0000313" key="3">
    <source>
        <dbReference type="Proteomes" id="UP001605036"/>
    </source>
</evidence>
<protein>
    <recommendedName>
        <fullName evidence="4">RING-type E3 ubiquitin transferase</fullName>
    </recommendedName>
</protein>
<organism evidence="2 3">
    <name type="scientific">Riccia fluitans</name>
    <dbReference type="NCBI Taxonomy" id="41844"/>
    <lineage>
        <taxon>Eukaryota</taxon>
        <taxon>Viridiplantae</taxon>
        <taxon>Streptophyta</taxon>
        <taxon>Embryophyta</taxon>
        <taxon>Marchantiophyta</taxon>
        <taxon>Marchantiopsida</taxon>
        <taxon>Marchantiidae</taxon>
        <taxon>Marchantiales</taxon>
        <taxon>Ricciaceae</taxon>
        <taxon>Riccia</taxon>
    </lineage>
</organism>
<keyword evidence="1" id="KW-0472">Membrane</keyword>
<name>A0ABD1ZQD8_9MARC</name>
<reference evidence="2 3" key="1">
    <citation type="submission" date="2024-09" db="EMBL/GenBank/DDBJ databases">
        <title>Chromosome-scale assembly of Riccia fluitans.</title>
        <authorList>
            <person name="Paukszto L."/>
            <person name="Sawicki J."/>
            <person name="Karawczyk K."/>
            <person name="Piernik-Szablinska J."/>
            <person name="Szczecinska M."/>
            <person name="Mazdziarz M."/>
        </authorList>
    </citation>
    <scope>NUCLEOTIDE SEQUENCE [LARGE SCALE GENOMIC DNA]</scope>
    <source>
        <strain evidence="2">Rf_01</strain>
        <tissue evidence="2">Aerial parts of the thallus</tissue>
    </source>
</reference>
<evidence type="ECO:0000256" key="1">
    <source>
        <dbReference type="SAM" id="Phobius"/>
    </source>
</evidence>
<keyword evidence="1" id="KW-1133">Transmembrane helix</keyword>
<proteinExistence type="predicted"/>
<sequence length="262" mass="29369">MNVEVKEILESDLFSLHTHDYMFMMVQFGCVDYTTCSPAAILHEVGNILEDQIANISDLYNRSNSTEYTANECYVGGANNETGSVTFISHIKQVNQSSITEREPVVMGYLEVKPASHLWFIFDSPLVVLSRKIKRRVEYGTELKDINKPVIDTITKAISEEGVCKNMYHNVVRCNSETPNRTVFLERNCSKAAGLCTLAGRYVLLEDEPGIDFPRLLNESKVLEAANDRKPFVCFGPGKQNIASWFVFTAGVMVGLVCSIFL</sequence>
<dbReference type="Proteomes" id="UP001605036">
    <property type="component" value="Unassembled WGS sequence"/>
</dbReference>
<dbReference type="AlphaFoldDB" id="A0ABD1ZQD8"/>
<keyword evidence="1" id="KW-0812">Transmembrane</keyword>